<protein>
    <submittedName>
        <fullName evidence="1">Carboxypeptidase regulatory-like domain-containing protein</fullName>
    </submittedName>
</protein>
<keyword evidence="1" id="KW-0378">Hydrolase</keyword>
<gene>
    <name evidence="1" type="ORF">SAMN04515668_4475</name>
</gene>
<keyword evidence="2" id="KW-1185">Reference proteome</keyword>
<dbReference type="RefSeq" id="WP_177204851.1">
    <property type="nucleotide sequence ID" value="NZ_FOXS01000008.1"/>
</dbReference>
<keyword evidence="1" id="KW-0121">Carboxypeptidase</keyword>
<keyword evidence="1" id="KW-0645">Protease</keyword>
<organism evidence="1 2">
    <name type="scientific">Hymenobacter arizonensis</name>
    <name type="common">Siccationidurans arizonensis</name>
    <dbReference type="NCBI Taxonomy" id="1227077"/>
    <lineage>
        <taxon>Bacteria</taxon>
        <taxon>Pseudomonadati</taxon>
        <taxon>Bacteroidota</taxon>
        <taxon>Cytophagia</taxon>
        <taxon>Cytophagales</taxon>
        <taxon>Hymenobacteraceae</taxon>
        <taxon>Hymenobacter</taxon>
    </lineage>
</organism>
<evidence type="ECO:0000313" key="2">
    <source>
        <dbReference type="Proteomes" id="UP000199029"/>
    </source>
</evidence>
<dbReference type="EMBL" id="FOXS01000008">
    <property type="protein sequence ID" value="SFQ79660.1"/>
    <property type="molecule type" value="Genomic_DNA"/>
</dbReference>
<dbReference type="GO" id="GO:0004180">
    <property type="term" value="F:carboxypeptidase activity"/>
    <property type="evidence" value="ECO:0007669"/>
    <property type="project" value="UniProtKB-KW"/>
</dbReference>
<dbReference type="InterPro" id="IPR008969">
    <property type="entry name" value="CarboxyPept-like_regulatory"/>
</dbReference>
<sequence>MAVRAQSNAEVAGWVRDAQGQALPGANVIVYDGAHNIIAFGSSSVDGSYKVNFDTATAQRIAASFIGYTTVELSLDTLLLGQSRANLSFSLLEDVNLLGEVIVRQENVRQDTVGLDLKNLNLTDNSKLEEILKKSVGFQLAEGGAILYRGKNIERIMVNGRETFVHQNSLALQSIENRMIEEMSIINNHKNKFSLNFDEAEETVLNIKTKQEFKDIVTGSLLVGYGLPNKFDTQLRGFYFSENVNAFVSSNNNNIGKNLVELRDLAAIFNSQQSLSDFQLYSLSNAFRINANRLKDFQSTSNLTLRKENDKFRVSAVIYSVNPNTLSSVITKNSTLSNQPLLNSSELTSARTTSFFSAIDLDYRLSSNNIIKFQSRTDKIWDSGSRNAQNDVFVSNVYNSVLYDYLSNTTSSQNDLFYNSKLSKKLLYNASVSTYVERTKVSNTILDKELATYLYDQHIKLDTETILLSNSLSYNMSRHLLPVLGVVVGTSKQKITDLNPVEHDVSRRVTDVTFSALTTGRSLSAKLAYSASLKVNKYILGNRQGVFMPFAVSAEYENRLSRLSFSSERKRILNPLSSAITTNRLYNRIIKGSKELPQAISFSTISKVDYTYTNVFQGRAWGVSLRLEDFNNRLSQSLLEVTDRGINTFRLFETPKAYESQATLRGSKTIFKYLYPTKLDGEVSYINNNFPTILSNAQVDVRTKRVEVGVLLETISKHVLNFEASNRNSVSTTRVGSTDLRTTSFDNTLSILCSKSIFESKLSFVYNMSILLGQQYQRKNINCQANLNLKKITLGLEGRNIGDLIGLFNNTAYDSRLFVNDGISSTYIMDRALNYMVASVKYTF</sequence>
<proteinExistence type="predicted"/>
<name>A0A1I6BFD2_HYMAR</name>
<dbReference type="Proteomes" id="UP000199029">
    <property type="component" value="Unassembled WGS sequence"/>
</dbReference>
<evidence type="ECO:0000313" key="1">
    <source>
        <dbReference type="EMBL" id="SFQ79660.1"/>
    </source>
</evidence>
<accession>A0A1I6BFD2</accession>
<reference evidence="2" key="1">
    <citation type="submission" date="2016-10" db="EMBL/GenBank/DDBJ databases">
        <authorList>
            <person name="Varghese N."/>
            <person name="Submissions S."/>
        </authorList>
    </citation>
    <scope>NUCLEOTIDE SEQUENCE [LARGE SCALE GENOMIC DNA]</scope>
    <source>
        <strain evidence="2">OR362-8,ATCC BAA-1266,JCM 13504</strain>
    </source>
</reference>
<dbReference type="AlphaFoldDB" id="A0A1I6BFD2"/>
<dbReference type="SUPFAM" id="SSF49464">
    <property type="entry name" value="Carboxypeptidase regulatory domain-like"/>
    <property type="match status" value="1"/>
</dbReference>
<dbReference type="STRING" id="1227077.SAMN04515668_4475"/>
<dbReference type="Gene3D" id="2.60.40.1120">
    <property type="entry name" value="Carboxypeptidase-like, regulatory domain"/>
    <property type="match status" value="1"/>
</dbReference>